<comment type="caution">
    <text evidence="9">The sequence shown here is derived from an EMBL/GenBank/DDBJ whole genome shotgun (WGS) entry which is preliminary data.</text>
</comment>
<keyword evidence="3" id="KW-1003">Cell membrane</keyword>
<feature type="transmembrane region" description="Helical" evidence="7">
    <location>
        <begin position="254"/>
        <end position="278"/>
    </location>
</feature>
<dbReference type="PANTHER" id="PTHR30465:SF44">
    <property type="entry name" value="ABC-TYPE DIPEPTIDE_OLIGOPEPTIDE TRANSPORT SYSTEM, PERMEASE COMPONENT"/>
    <property type="match status" value="1"/>
</dbReference>
<evidence type="ECO:0000313" key="10">
    <source>
        <dbReference type="Proteomes" id="UP000656813"/>
    </source>
</evidence>
<protein>
    <recommendedName>
        <fullName evidence="8">ABC transmembrane type-1 domain-containing protein</fullName>
    </recommendedName>
</protein>
<evidence type="ECO:0000256" key="5">
    <source>
        <dbReference type="ARBA" id="ARBA00022989"/>
    </source>
</evidence>
<keyword evidence="2 7" id="KW-0813">Transport</keyword>
<feature type="transmembrane region" description="Helical" evidence="7">
    <location>
        <begin position="111"/>
        <end position="138"/>
    </location>
</feature>
<feature type="transmembrane region" description="Helical" evidence="7">
    <location>
        <begin position="82"/>
        <end position="104"/>
    </location>
</feature>
<evidence type="ECO:0000313" key="9">
    <source>
        <dbReference type="EMBL" id="GGH88294.1"/>
    </source>
</evidence>
<evidence type="ECO:0000256" key="3">
    <source>
        <dbReference type="ARBA" id="ARBA00022475"/>
    </source>
</evidence>
<keyword evidence="5 7" id="KW-1133">Transmembrane helix</keyword>
<dbReference type="EMBL" id="BMFV01000049">
    <property type="protein sequence ID" value="GGH88294.1"/>
    <property type="molecule type" value="Genomic_DNA"/>
</dbReference>
<accession>A0A8J3A0P5</accession>
<feature type="transmembrane region" description="Helical" evidence="7">
    <location>
        <begin position="12"/>
        <end position="34"/>
    </location>
</feature>
<dbReference type="SUPFAM" id="SSF161098">
    <property type="entry name" value="MetI-like"/>
    <property type="match status" value="1"/>
</dbReference>
<keyword evidence="6 7" id="KW-0472">Membrane</keyword>
<feature type="transmembrane region" description="Helical" evidence="7">
    <location>
        <begin position="223"/>
        <end position="242"/>
    </location>
</feature>
<evidence type="ECO:0000256" key="6">
    <source>
        <dbReference type="ARBA" id="ARBA00023136"/>
    </source>
</evidence>
<gene>
    <name evidence="9" type="ORF">GCM10007096_40300</name>
</gene>
<reference evidence="9" key="2">
    <citation type="submission" date="2020-09" db="EMBL/GenBank/DDBJ databases">
        <authorList>
            <person name="Sun Q."/>
            <person name="Zhou Y."/>
        </authorList>
    </citation>
    <scope>NUCLEOTIDE SEQUENCE</scope>
    <source>
        <strain evidence="9">CGMCC 1.12777</strain>
    </source>
</reference>
<dbReference type="InterPro" id="IPR000515">
    <property type="entry name" value="MetI-like"/>
</dbReference>
<name>A0A8J3A0P5_9BACL</name>
<feature type="transmembrane region" description="Helical" evidence="7">
    <location>
        <begin position="158"/>
        <end position="177"/>
    </location>
</feature>
<keyword evidence="4 7" id="KW-0812">Transmembrane</keyword>
<comment type="similarity">
    <text evidence="7">Belongs to the binding-protein-dependent transport system permease family.</text>
</comment>
<evidence type="ECO:0000256" key="1">
    <source>
        <dbReference type="ARBA" id="ARBA00004651"/>
    </source>
</evidence>
<dbReference type="InterPro" id="IPR035906">
    <property type="entry name" value="MetI-like_sf"/>
</dbReference>
<dbReference type="PANTHER" id="PTHR30465">
    <property type="entry name" value="INNER MEMBRANE ABC TRANSPORTER"/>
    <property type="match status" value="1"/>
</dbReference>
<dbReference type="Proteomes" id="UP000656813">
    <property type="component" value="Unassembled WGS sequence"/>
</dbReference>
<dbReference type="GO" id="GO:0005886">
    <property type="term" value="C:plasma membrane"/>
    <property type="evidence" value="ECO:0007669"/>
    <property type="project" value="UniProtKB-SubCell"/>
</dbReference>
<dbReference type="PROSITE" id="PS50928">
    <property type="entry name" value="ABC_TM1"/>
    <property type="match status" value="1"/>
</dbReference>
<comment type="subcellular location">
    <subcellularLocation>
        <location evidence="1 7">Cell membrane</location>
        <topology evidence="1 7">Multi-pass membrane protein</topology>
    </subcellularLocation>
</comment>
<dbReference type="AlphaFoldDB" id="A0A8J3A0P5"/>
<dbReference type="CDD" id="cd06261">
    <property type="entry name" value="TM_PBP2"/>
    <property type="match status" value="1"/>
</dbReference>
<evidence type="ECO:0000259" key="8">
    <source>
        <dbReference type="PROSITE" id="PS50928"/>
    </source>
</evidence>
<dbReference type="Gene3D" id="1.10.3720.10">
    <property type="entry name" value="MetI-like"/>
    <property type="match status" value="1"/>
</dbReference>
<dbReference type="GO" id="GO:0055085">
    <property type="term" value="P:transmembrane transport"/>
    <property type="evidence" value="ECO:0007669"/>
    <property type="project" value="InterPro"/>
</dbReference>
<feature type="domain" description="ABC transmembrane type-1" evidence="8">
    <location>
        <begin position="76"/>
        <end position="274"/>
    </location>
</feature>
<evidence type="ECO:0000256" key="4">
    <source>
        <dbReference type="ARBA" id="ARBA00022692"/>
    </source>
</evidence>
<reference evidence="9" key="1">
    <citation type="journal article" date="2014" name="Int. J. Syst. Evol. Microbiol.">
        <title>Complete genome sequence of Corynebacterium casei LMG S-19264T (=DSM 44701T), isolated from a smear-ripened cheese.</title>
        <authorList>
            <consortium name="US DOE Joint Genome Institute (JGI-PGF)"/>
            <person name="Walter F."/>
            <person name="Albersmeier A."/>
            <person name="Kalinowski J."/>
            <person name="Ruckert C."/>
        </authorList>
    </citation>
    <scope>NUCLEOTIDE SEQUENCE</scope>
    <source>
        <strain evidence="9">CGMCC 1.12777</strain>
    </source>
</reference>
<evidence type="ECO:0000256" key="2">
    <source>
        <dbReference type="ARBA" id="ARBA00022448"/>
    </source>
</evidence>
<dbReference type="RefSeq" id="WP_188499178.1">
    <property type="nucleotide sequence ID" value="NZ_BMFV01000049.1"/>
</dbReference>
<evidence type="ECO:0000256" key="7">
    <source>
        <dbReference type="RuleBase" id="RU363032"/>
    </source>
</evidence>
<organism evidence="9 10">
    <name type="scientific">Pullulanibacillus pueri</name>
    <dbReference type="NCBI Taxonomy" id="1437324"/>
    <lineage>
        <taxon>Bacteria</taxon>
        <taxon>Bacillati</taxon>
        <taxon>Bacillota</taxon>
        <taxon>Bacilli</taxon>
        <taxon>Bacillales</taxon>
        <taxon>Sporolactobacillaceae</taxon>
        <taxon>Pullulanibacillus</taxon>
    </lineage>
</organism>
<proteinExistence type="inferred from homology"/>
<sequence length="288" mass="33565">MTGFVTKSGAKFILTAIIIIFAGSLPKLFVGISFDFSAYLKEIHNVLSAMIHPSELFFYTQPEVTKPIFPYLWHPFFYSMKIFFGSFLLALLIGLIFSYFTFFLPRRLRKVISAIVFIGESLPDLFVIITIQLLIVWFYKQTHILLANVGGMGDHYVYLLPIICLAILPSFLFYRVILLACEDELGKDYIDMARSKGIRLPALLIRHVLRNMLTSIFFHSKTIIWMLLSNLLVFEYLFNIRGITMFMYEYPEPLIFTICMLMIFVPIFLFFMIVQLLIQWFTGQRVVV</sequence>
<dbReference type="Pfam" id="PF00528">
    <property type="entry name" value="BPD_transp_1"/>
    <property type="match status" value="1"/>
</dbReference>
<keyword evidence="10" id="KW-1185">Reference proteome</keyword>